<reference evidence="2 3" key="1">
    <citation type="journal article" date="2014" name="BMC Genomics">
        <title>Comparison of environmental and isolate Sulfobacillus genomes reveals diverse carbon, sulfur, nitrogen, and hydrogen metabolisms.</title>
        <authorList>
            <person name="Justice N.B."/>
            <person name="Norman A."/>
            <person name="Brown C.T."/>
            <person name="Singh A."/>
            <person name="Thomas B.C."/>
            <person name="Banfield J.F."/>
        </authorList>
    </citation>
    <scope>NUCLEOTIDE SEQUENCE [LARGE SCALE GENOMIC DNA]</scope>
    <source>
        <strain evidence="2">AMDSBA4</strain>
    </source>
</reference>
<dbReference type="AlphaFoldDB" id="A0A2T2XI21"/>
<dbReference type="InterPro" id="IPR017946">
    <property type="entry name" value="PLC-like_Pdiesterase_TIM-brl"/>
</dbReference>
<proteinExistence type="predicted"/>
<dbReference type="Proteomes" id="UP000242972">
    <property type="component" value="Unassembled WGS sequence"/>
</dbReference>
<evidence type="ECO:0000313" key="2">
    <source>
        <dbReference type="EMBL" id="PSR34116.1"/>
    </source>
</evidence>
<dbReference type="SUPFAM" id="SSF51695">
    <property type="entry name" value="PLC-like phosphodiesterases"/>
    <property type="match status" value="1"/>
</dbReference>
<dbReference type="GO" id="GO:0006629">
    <property type="term" value="P:lipid metabolic process"/>
    <property type="evidence" value="ECO:0007669"/>
    <property type="project" value="InterPro"/>
</dbReference>
<dbReference type="PANTHER" id="PTHR46211">
    <property type="entry name" value="GLYCEROPHOSPHORYL DIESTER PHOSPHODIESTERASE"/>
    <property type="match status" value="1"/>
</dbReference>
<comment type="caution">
    <text evidence="2">The sequence shown here is derived from an EMBL/GenBank/DDBJ whole genome shotgun (WGS) entry which is preliminary data.</text>
</comment>
<gene>
    <name evidence="2" type="ORF">C7B46_06875</name>
</gene>
<dbReference type="InterPro" id="IPR030395">
    <property type="entry name" value="GP_PDE_dom"/>
</dbReference>
<dbReference type="PROSITE" id="PS51704">
    <property type="entry name" value="GP_PDE"/>
    <property type="match status" value="1"/>
</dbReference>
<dbReference type="PANTHER" id="PTHR46211:SF14">
    <property type="entry name" value="GLYCEROPHOSPHODIESTER PHOSPHODIESTERASE"/>
    <property type="match status" value="1"/>
</dbReference>
<evidence type="ECO:0000313" key="3">
    <source>
        <dbReference type="Proteomes" id="UP000242972"/>
    </source>
</evidence>
<sequence length="241" mass="26749">MDFYPHKSRPVLWGHRGLPKVWPENSLKGFQAARIAGATGIECDLRLTRDGQVIVMHDPLIDRTTNGKGAVYELSWTSLQEVVLRNPAGSLSNQHIPQMTDVLASMDVGCLINFELKGPTRDAPYLIPQLTRAIHEFHAEDRVLVSSFNPGLLKVLAQQDPDIAIALLLDGLYDNVADLARHVGASAVHVNQESYDSGIVSLLQQQAIAVGVYEIWRPEDLRQIQEADAWFLDDPGWARAI</sequence>
<evidence type="ECO:0000259" key="1">
    <source>
        <dbReference type="PROSITE" id="PS51704"/>
    </source>
</evidence>
<dbReference type="Pfam" id="PF03009">
    <property type="entry name" value="GDPD"/>
    <property type="match status" value="1"/>
</dbReference>
<dbReference type="EMBL" id="PXYW01000012">
    <property type="protein sequence ID" value="PSR34116.1"/>
    <property type="molecule type" value="Genomic_DNA"/>
</dbReference>
<feature type="domain" description="GP-PDE" evidence="1">
    <location>
        <begin position="10"/>
        <end position="241"/>
    </location>
</feature>
<protein>
    <recommendedName>
        <fullName evidence="1">GP-PDE domain-containing protein</fullName>
    </recommendedName>
</protein>
<name>A0A2T2XI21_9FIRM</name>
<accession>A0A2T2XI21</accession>
<organism evidence="2 3">
    <name type="scientific">Sulfobacillus benefaciens</name>
    <dbReference type="NCBI Taxonomy" id="453960"/>
    <lineage>
        <taxon>Bacteria</taxon>
        <taxon>Bacillati</taxon>
        <taxon>Bacillota</taxon>
        <taxon>Clostridia</taxon>
        <taxon>Eubacteriales</taxon>
        <taxon>Clostridiales Family XVII. Incertae Sedis</taxon>
        <taxon>Sulfobacillus</taxon>
    </lineage>
</organism>
<dbReference type="Gene3D" id="3.20.20.190">
    <property type="entry name" value="Phosphatidylinositol (PI) phosphodiesterase"/>
    <property type="match status" value="1"/>
</dbReference>
<dbReference type="GO" id="GO:0008081">
    <property type="term" value="F:phosphoric diester hydrolase activity"/>
    <property type="evidence" value="ECO:0007669"/>
    <property type="project" value="InterPro"/>
</dbReference>